<feature type="transmembrane region" description="Helical" evidence="3">
    <location>
        <begin position="303"/>
        <end position="322"/>
    </location>
</feature>
<feature type="region of interest" description="Disordered" evidence="2">
    <location>
        <begin position="364"/>
        <end position="386"/>
    </location>
</feature>
<comment type="similarity">
    <text evidence="1">Belongs to the unc-93 family.</text>
</comment>
<evidence type="ECO:0000256" key="2">
    <source>
        <dbReference type="SAM" id="MobiDB-lite"/>
    </source>
</evidence>
<dbReference type="AlphaFoldDB" id="A0A7S4AER2"/>
<dbReference type="SUPFAM" id="SSF103473">
    <property type="entry name" value="MFS general substrate transporter"/>
    <property type="match status" value="1"/>
</dbReference>
<keyword evidence="3" id="KW-0472">Membrane</keyword>
<reference evidence="4" key="1">
    <citation type="submission" date="2021-01" db="EMBL/GenBank/DDBJ databases">
        <authorList>
            <person name="Corre E."/>
            <person name="Pelletier E."/>
            <person name="Niang G."/>
            <person name="Scheremetjew M."/>
            <person name="Finn R."/>
            <person name="Kale V."/>
            <person name="Holt S."/>
            <person name="Cochrane G."/>
            <person name="Meng A."/>
            <person name="Brown T."/>
            <person name="Cohen L."/>
        </authorList>
    </citation>
    <scope>NUCLEOTIDE SEQUENCE</scope>
    <source>
        <strain evidence="4">10249 10 AB</strain>
    </source>
</reference>
<feature type="transmembrane region" description="Helical" evidence="3">
    <location>
        <begin position="342"/>
        <end position="362"/>
    </location>
</feature>
<feature type="transmembrane region" description="Helical" evidence="3">
    <location>
        <begin position="503"/>
        <end position="521"/>
    </location>
</feature>
<feature type="transmembrane region" description="Helical" evidence="3">
    <location>
        <begin position="236"/>
        <end position="258"/>
    </location>
</feature>
<feature type="transmembrane region" description="Helical" evidence="3">
    <location>
        <begin position="57"/>
        <end position="80"/>
    </location>
</feature>
<sequence length="572" mass="61559">MSNEDDAAMVTSSYQRVAFRDEINLDADADVDVNVDSESDDGPSSSLRRPKHPLRNFLIMSVLFSANHGCVVSCMALASARLGSVGAWQSGLLMFSYAASSLLGATYAVKTLGARNSLTMGMFCYCAYVGCFWVAAHMDNSSSSSNNNNNNNADFDLKAIAAYLGALIGGVGAGFLWTAQGTYFGLASQDHASRFNVQVEESTAKFAGYFAFLYLMEELLLRLLSSTLLGLEVASWEAIFGIYTLITVASTAAMPCWVHDYPTTDNSNTNDNSNNNNGNGKDGAFYKVTVAFYLLKNDPKMKYMIGLNAVFGFVAAFLNSYVNGQVVPVALDDPESKYIGVLNSMVSAVAAAASLLFGRLAASSTSRSNNSNSNSNSNSNANGNSNPDDHGVGIKGAILIFGALCFGGVVLPFCIQPDASAYGWPSLIVVYALHGMGRATFEGTLRSTFVDYFSYEKEGAFANIIFQNGIASGVGYILTFSLICEKPSRYCVEYSNGTLHDVLTFELIALVSVVVAIGGYLRASQLRRKELAENPHQNQHQQRRQMIQSEEQEQDLGGVALLLQTNEEGVST</sequence>
<keyword evidence="3" id="KW-1133">Transmembrane helix</keyword>
<feature type="transmembrane region" description="Helical" evidence="3">
    <location>
        <begin position="396"/>
        <end position="415"/>
    </location>
</feature>
<feature type="transmembrane region" description="Helical" evidence="3">
    <location>
        <begin position="206"/>
        <end position="224"/>
    </location>
</feature>
<feature type="transmembrane region" description="Helical" evidence="3">
    <location>
        <begin position="117"/>
        <end position="136"/>
    </location>
</feature>
<dbReference type="InterPro" id="IPR051951">
    <property type="entry name" value="UNC-93_regulatory"/>
</dbReference>
<evidence type="ECO:0000256" key="1">
    <source>
        <dbReference type="ARBA" id="ARBA00009172"/>
    </source>
</evidence>
<gene>
    <name evidence="4" type="ORF">PAUS00366_LOCUS6033</name>
</gene>
<feature type="transmembrane region" description="Helical" evidence="3">
    <location>
        <begin position="86"/>
        <end position="105"/>
    </location>
</feature>
<evidence type="ECO:0000313" key="4">
    <source>
        <dbReference type="EMBL" id="CAE0713281.1"/>
    </source>
</evidence>
<dbReference type="EMBL" id="HBIX01007766">
    <property type="protein sequence ID" value="CAE0713281.1"/>
    <property type="molecule type" value="Transcribed_RNA"/>
</dbReference>
<evidence type="ECO:0000256" key="3">
    <source>
        <dbReference type="SAM" id="Phobius"/>
    </source>
</evidence>
<feature type="transmembrane region" description="Helical" evidence="3">
    <location>
        <begin position="461"/>
        <end position="483"/>
    </location>
</feature>
<dbReference type="Gene3D" id="1.20.1250.20">
    <property type="entry name" value="MFS general substrate transporter like domains"/>
    <property type="match status" value="1"/>
</dbReference>
<dbReference type="InterPro" id="IPR036259">
    <property type="entry name" value="MFS_trans_sf"/>
</dbReference>
<dbReference type="PANTHER" id="PTHR19444:SF13">
    <property type="entry name" value="PROTEIN UNC-93 HOMOLOG A"/>
    <property type="match status" value="1"/>
</dbReference>
<organism evidence="4">
    <name type="scientific">Pseudo-nitzschia australis</name>
    <dbReference type="NCBI Taxonomy" id="44445"/>
    <lineage>
        <taxon>Eukaryota</taxon>
        <taxon>Sar</taxon>
        <taxon>Stramenopiles</taxon>
        <taxon>Ochrophyta</taxon>
        <taxon>Bacillariophyta</taxon>
        <taxon>Bacillariophyceae</taxon>
        <taxon>Bacillariophycidae</taxon>
        <taxon>Bacillariales</taxon>
        <taxon>Bacillariaceae</taxon>
        <taxon>Pseudo-nitzschia</taxon>
    </lineage>
</organism>
<evidence type="ECO:0008006" key="5">
    <source>
        <dbReference type="Google" id="ProtNLM"/>
    </source>
</evidence>
<keyword evidence="3" id="KW-0812">Transmembrane</keyword>
<protein>
    <recommendedName>
        <fullName evidence="5">Nodulin-like domain-containing protein</fullName>
    </recommendedName>
</protein>
<feature type="transmembrane region" description="Helical" evidence="3">
    <location>
        <begin position="421"/>
        <end position="441"/>
    </location>
</feature>
<feature type="region of interest" description="Disordered" evidence="2">
    <location>
        <begin position="532"/>
        <end position="552"/>
    </location>
</feature>
<accession>A0A7S4AER2</accession>
<proteinExistence type="inferred from homology"/>
<feature type="transmembrane region" description="Helical" evidence="3">
    <location>
        <begin position="160"/>
        <end position="186"/>
    </location>
</feature>
<dbReference type="PANTHER" id="PTHR19444">
    <property type="entry name" value="UNC-93 RELATED"/>
    <property type="match status" value="1"/>
</dbReference>
<name>A0A7S4AER2_9STRA</name>